<dbReference type="GO" id="GO:0050278">
    <property type="term" value="F:sedoheptulose-bisphosphatase activity"/>
    <property type="evidence" value="ECO:0007669"/>
    <property type="project" value="TreeGrafter"/>
</dbReference>
<comment type="caution">
    <text evidence="2">The sequence shown here is derived from an EMBL/GenBank/DDBJ whole genome shotgun (WGS) entry which is preliminary data.</text>
</comment>
<dbReference type="InterPro" id="IPR029033">
    <property type="entry name" value="His_PPase_superfam"/>
</dbReference>
<organism evidence="2 3">
    <name type="scientific">Byssochlamys spectabilis</name>
    <name type="common">Paecilomyces variotii</name>
    <dbReference type="NCBI Taxonomy" id="264951"/>
    <lineage>
        <taxon>Eukaryota</taxon>
        <taxon>Fungi</taxon>
        <taxon>Dikarya</taxon>
        <taxon>Ascomycota</taxon>
        <taxon>Pezizomycotina</taxon>
        <taxon>Eurotiomycetes</taxon>
        <taxon>Eurotiomycetidae</taxon>
        <taxon>Eurotiales</taxon>
        <taxon>Thermoascaceae</taxon>
        <taxon>Paecilomyces</taxon>
    </lineage>
</organism>
<accession>A0A443HU56</accession>
<dbReference type="RefSeq" id="XP_028484988.1">
    <property type="nucleotide sequence ID" value="XM_028630500.1"/>
</dbReference>
<dbReference type="GO" id="GO:0046390">
    <property type="term" value="P:ribose phosphate biosynthetic process"/>
    <property type="evidence" value="ECO:0007669"/>
    <property type="project" value="TreeGrafter"/>
</dbReference>
<evidence type="ECO:0000313" key="2">
    <source>
        <dbReference type="EMBL" id="RWQ95343.1"/>
    </source>
</evidence>
<evidence type="ECO:0000256" key="1">
    <source>
        <dbReference type="PIRSR" id="PIRSR613078-2"/>
    </source>
</evidence>
<dbReference type="PANTHER" id="PTHR48100:SF15">
    <property type="entry name" value="SEDOHEPTULOSE 1,7-BISPHOSPHATASE"/>
    <property type="match status" value="1"/>
</dbReference>
<dbReference type="Gene3D" id="3.40.50.1240">
    <property type="entry name" value="Phosphoglycerate mutase-like"/>
    <property type="match status" value="1"/>
</dbReference>
<dbReference type="Proteomes" id="UP000283841">
    <property type="component" value="Unassembled WGS sequence"/>
</dbReference>
<dbReference type="CDD" id="cd07067">
    <property type="entry name" value="HP_PGM_like"/>
    <property type="match status" value="1"/>
</dbReference>
<dbReference type="AlphaFoldDB" id="A0A443HU56"/>
<keyword evidence="3" id="KW-1185">Reference proteome</keyword>
<dbReference type="InterPro" id="IPR050275">
    <property type="entry name" value="PGM_Phosphatase"/>
</dbReference>
<name>A0A443HU56_BYSSP</name>
<evidence type="ECO:0000313" key="3">
    <source>
        <dbReference type="Proteomes" id="UP000283841"/>
    </source>
</evidence>
<dbReference type="SMART" id="SM00855">
    <property type="entry name" value="PGAM"/>
    <property type="match status" value="1"/>
</dbReference>
<dbReference type="SUPFAM" id="SSF53254">
    <property type="entry name" value="Phosphoglycerate mutase-like"/>
    <property type="match status" value="1"/>
</dbReference>
<dbReference type="VEuPathDB" id="FungiDB:C8Q69DRAFT_465637"/>
<dbReference type="EMBL" id="RCNU01000005">
    <property type="protein sequence ID" value="RWQ95343.1"/>
    <property type="molecule type" value="Genomic_DNA"/>
</dbReference>
<feature type="binding site" evidence="1">
    <location>
        <position position="66"/>
    </location>
    <ligand>
        <name>substrate</name>
    </ligand>
</feature>
<protein>
    <submittedName>
        <fullName evidence="2">Phosphoglycerate mutase family protein</fullName>
    </submittedName>
</protein>
<dbReference type="PANTHER" id="PTHR48100">
    <property type="entry name" value="BROAD-SPECIFICITY PHOSPHATASE YOR283W-RELATED"/>
    <property type="match status" value="1"/>
</dbReference>
<dbReference type="InterPro" id="IPR013078">
    <property type="entry name" value="His_Pase_superF_clade-1"/>
</dbReference>
<dbReference type="GeneID" id="39599777"/>
<feature type="binding site" evidence="1">
    <location>
        <begin position="22"/>
        <end position="23"/>
    </location>
    <ligand>
        <name>substrate</name>
    </ligand>
</feature>
<proteinExistence type="predicted"/>
<reference evidence="2 3" key="1">
    <citation type="journal article" date="2018" name="Front. Microbiol.">
        <title>Genomic and genetic insights into a cosmopolitan fungus, Paecilomyces variotii (Eurotiales).</title>
        <authorList>
            <person name="Urquhart A.S."/>
            <person name="Mondo S.J."/>
            <person name="Makela M.R."/>
            <person name="Hane J.K."/>
            <person name="Wiebenga A."/>
            <person name="He G."/>
            <person name="Mihaltcheva S."/>
            <person name="Pangilinan J."/>
            <person name="Lipzen A."/>
            <person name="Barry K."/>
            <person name="de Vries R.P."/>
            <person name="Grigoriev I.V."/>
            <person name="Idnurm A."/>
        </authorList>
    </citation>
    <scope>NUCLEOTIDE SEQUENCE [LARGE SCALE GENOMIC DNA]</scope>
    <source>
        <strain evidence="2 3">CBS 101075</strain>
    </source>
</reference>
<sequence>MTARVFLIRHGETEWSKGGKHTGSSDIPLSHEGEKQVEEARAAFVGEGKLINPQDIGRIYCSPKGRARRTAELLHLGLHSHHHFKERDGFSVSTSSAPSSNSTIVEITPWLQEWDYGDYEGLTIDEVHELRKERHLDNGKRWNIWRDGCEGGESPEQVSDRLDHLVHEMRIEIERNTRPTAANTPPSQKPKNIVCVAHGHILAALALRWAEQPLKNGMRMLIETAGVAVLGYEHDNLNEPAITLGRGPRR</sequence>
<dbReference type="OrthoDB" id="4818801at2759"/>
<dbReference type="Pfam" id="PF00300">
    <property type="entry name" value="His_Phos_1"/>
    <property type="match status" value="2"/>
</dbReference>
<dbReference type="STRING" id="264951.A0A443HU56"/>
<gene>
    <name evidence="2" type="ORF">C8Q69DRAFT_465637</name>
</gene>